<dbReference type="PANTHER" id="PTHR33191:SF58">
    <property type="entry name" value="RIPENING-RELATED PROTEIN 1"/>
    <property type="match status" value="1"/>
</dbReference>
<dbReference type="Pfam" id="PF24300">
    <property type="entry name" value="KWL1"/>
    <property type="match status" value="1"/>
</dbReference>
<evidence type="ECO:0000256" key="3">
    <source>
        <dbReference type="ARBA" id="ARBA00022525"/>
    </source>
</evidence>
<reference evidence="6" key="1">
    <citation type="submission" date="2020-03" db="EMBL/GenBank/DDBJ databases">
        <title>A high-quality chromosome-level genome assembly of a woody plant with both climbing and erect habits, Rhamnella rubrinervis.</title>
        <authorList>
            <person name="Lu Z."/>
            <person name="Yang Y."/>
            <person name="Zhu X."/>
            <person name="Sun Y."/>
        </authorList>
    </citation>
    <scope>NUCLEOTIDE SEQUENCE</scope>
    <source>
        <strain evidence="6">BYM</strain>
        <tissue evidence="6">Leaf</tissue>
    </source>
</reference>
<dbReference type="GO" id="GO:0005576">
    <property type="term" value="C:extracellular region"/>
    <property type="evidence" value="ECO:0007669"/>
    <property type="project" value="UniProtKB-SubCell"/>
</dbReference>
<dbReference type="OrthoDB" id="406505at2759"/>
<dbReference type="InterPro" id="IPR036908">
    <property type="entry name" value="RlpA-like_sf"/>
</dbReference>
<proteinExistence type="inferred from homology"/>
<evidence type="ECO:0000313" key="7">
    <source>
        <dbReference type="Proteomes" id="UP000796880"/>
    </source>
</evidence>
<sequence>MGIRRRLSDAKSTQDTPLRLPTICKRCCLCALKLPETDSKQEQVERLRDLLIQVREIASDAEDVVETFIFEVSSSYMKASHNKSIRAQINSIRSRIQIIFQAMQIFEIKFVVGEGTSSSMLEVKRNLRRSYPDDEDNDVIILEGSKADLTAQLTKEEDRLCIVSVLEQKRYLVVLDDIWRVDAWDCIKGAFPPGKKGSKLLFTTRNMDVATSAYPLSSPIIPPFLTDDESWELLHRKAFPKHIVGHGEKDCSPEFKNLGREMVKKCGGLPLAVVVLGGLLKTKNSLDEWRVEGRRGMNGGSLKYCSAMSSIVSSSSPLVGVAIKPSAIHNRISLLLGISQSSGKKVSKYNFYENYANLPSAFKNGVVVVANLRVKVPVDGTIDGTIGRPTDWHLDLVVATTTPPPRHFQIRQREDDSVALVVVHRWAPWLGGGHQRCSVSGHTKATSTLNSFEKDGDGEAPSECDNKYHSNDTPVVALSTGWFNNMNRCLQNITIFYNGQSVNTMVVDECDSTMGCDADHDY</sequence>
<keyword evidence="4" id="KW-0732">Signal</keyword>
<dbReference type="Gene3D" id="2.40.40.10">
    <property type="entry name" value="RlpA-like domain"/>
    <property type="match status" value="1"/>
</dbReference>
<dbReference type="InterPro" id="IPR039271">
    <property type="entry name" value="Kiwellin-like"/>
</dbReference>
<dbReference type="InterPro" id="IPR027417">
    <property type="entry name" value="P-loop_NTPase"/>
</dbReference>
<protein>
    <recommendedName>
        <fullName evidence="5">NB-ARC domain-containing protein</fullName>
    </recommendedName>
</protein>
<comment type="subcellular location">
    <subcellularLocation>
        <location evidence="1">Secreted</location>
    </subcellularLocation>
</comment>
<dbReference type="Pfam" id="PF00931">
    <property type="entry name" value="NB-ARC"/>
    <property type="match status" value="1"/>
</dbReference>
<comment type="similarity">
    <text evidence="2">Belongs to the kiwellin family.</text>
</comment>
<dbReference type="SUPFAM" id="SSF52540">
    <property type="entry name" value="P-loop containing nucleoside triphosphate hydrolases"/>
    <property type="match status" value="1"/>
</dbReference>
<organism evidence="6 7">
    <name type="scientific">Rhamnella rubrinervis</name>
    <dbReference type="NCBI Taxonomy" id="2594499"/>
    <lineage>
        <taxon>Eukaryota</taxon>
        <taxon>Viridiplantae</taxon>
        <taxon>Streptophyta</taxon>
        <taxon>Embryophyta</taxon>
        <taxon>Tracheophyta</taxon>
        <taxon>Spermatophyta</taxon>
        <taxon>Magnoliopsida</taxon>
        <taxon>eudicotyledons</taxon>
        <taxon>Gunneridae</taxon>
        <taxon>Pentapetalae</taxon>
        <taxon>rosids</taxon>
        <taxon>fabids</taxon>
        <taxon>Rosales</taxon>
        <taxon>Rhamnaceae</taxon>
        <taxon>rhamnoid group</taxon>
        <taxon>Rhamneae</taxon>
        <taxon>Rhamnella</taxon>
    </lineage>
</organism>
<dbReference type="EMBL" id="VOIH02000007">
    <property type="protein sequence ID" value="KAF3441148.1"/>
    <property type="molecule type" value="Genomic_DNA"/>
</dbReference>
<evidence type="ECO:0000256" key="2">
    <source>
        <dbReference type="ARBA" id="ARBA00005592"/>
    </source>
</evidence>
<accession>A0A8K0GX60</accession>
<dbReference type="SUPFAM" id="SSF50685">
    <property type="entry name" value="Barwin-like endoglucanases"/>
    <property type="match status" value="1"/>
</dbReference>
<evidence type="ECO:0000313" key="6">
    <source>
        <dbReference type="EMBL" id="KAF3441148.1"/>
    </source>
</evidence>
<evidence type="ECO:0000256" key="1">
    <source>
        <dbReference type="ARBA" id="ARBA00004613"/>
    </source>
</evidence>
<dbReference type="InterPro" id="IPR042197">
    <property type="entry name" value="Apaf_helical"/>
</dbReference>
<gene>
    <name evidence="6" type="ORF">FNV43_RR15059</name>
</gene>
<comment type="caution">
    <text evidence="6">The sequence shown here is derived from an EMBL/GenBank/DDBJ whole genome shotgun (WGS) entry which is preliminary data.</text>
</comment>
<name>A0A8K0GX60_9ROSA</name>
<dbReference type="GO" id="GO:0043531">
    <property type="term" value="F:ADP binding"/>
    <property type="evidence" value="ECO:0007669"/>
    <property type="project" value="InterPro"/>
</dbReference>
<keyword evidence="3" id="KW-0964">Secreted</keyword>
<evidence type="ECO:0000256" key="4">
    <source>
        <dbReference type="ARBA" id="ARBA00022729"/>
    </source>
</evidence>
<dbReference type="CDD" id="cd22270">
    <property type="entry name" value="DPBB_kiwellin-like"/>
    <property type="match status" value="1"/>
</dbReference>
<keyword evidence="7" id="KW-1185">Reference proteome</keyword>
<dbReference type="InterPro" id="IPR002182">
    <property type="entry name" value="NB-ARC"/>
</dbReference>
<dbReference type="AlphaFoldDB" id="A0A8K0GX60"/>
<dbReference type="PRINTS" id="PR00364">
    <property type="entry name" value="DISEASERSIST"/>
</dbReference>
<evidence type="ECO:0000259" key="5">
    <source>
        <dbReference type="Pfam" id="PF00931"/>
    </source>
</evidence>
<dbReference type="Gene3D" id="3.40.50.300">
    <property type="entry name" value="P-loop containing nucleotide triphosphate hydrolases"/>
    <property type="match status" value="1"/>
</dbReference>
<feature type="domain" description="NB-ARC" evidence="5">
    <location>
        <begin position="152"/>
        <end position="242"/>
    </location>
</feature>
<dbReference type="PANTHER" id="PTHR33191">
    <property type="entry name" value="RIPENING-RELATED PROTEIN 2-RELATED"/>
    <property type="match status" value="1"/>
</dbReference>
<dbReference type="Proteomes" id="UP000796880">
    <property type="component" value="Unassembled WGS sequence"/>
</dbReference>
<dbReference type="Gene3D" id="1.10.8.430">
    <property type="entry name" value="Helical domain of apoptotic protease-activating factors"/>
    <property type="match status" value="1"/>
</dbReference>
<dbReference type="Gene3D" id="1.20.5.4130">
    <property type="match status" value="1"/>
</dbReference>